<organism evidence="1 2">
    <name type="scientific">Larimichthys crocea</name>
    <name type="common">Large yellow croaker</name>
    <name type="synonym">Pseudosciaena crocea</name>
    <dbReference type="NCBI Taxonomy" id="215358"/>
    <lineage>
        <taxon>Eukaryota</taxon>
        <taxon>Metazoa</taxon>
        <taxon>Chordata</taxon>
        <taxon>Craniata</taxon>
        <taxon>Vertebrata</taxon>
        <taxon>Euteleostomi</taxon>
        <taxon>Actinopterygii</taxon>
        <taxon>Neopterygii</taxon>
        <taxon>Teleostei</taxon>
        <taxon>Neoteleostei</taxon>
        <taxon>Acanthomorphata</taxon>
        <taxon>Eupercaria</taxon>
        <taxon>Sciaenidae</taxon>
        <taxon>Larimichthys</taxon>
    </lineage>
</organism>
<proteinExistence type="predicted"/>
<dbReference type="Proteomes" id="UP000793456">
    <property type="component" value="Chromosome XXIV"/>
</dbReference>
<dbReference type="EMBL" id="CM011697">
    <property type="protein sequence ID" value="TMS02161.1"/>
    <property type="molecule type" value="Genomic_DNA"/>
</dbReference>
<protein>
    <submittedName>
        <fullName evidence="1">Uncharacterized protein</fullName>
    </submittedName>
</protein>
<sequence>MNSFSSVFHMEYEELGEVIDAPKRDCDVSQINYMYAQYVKNTMQPLSIADVTKDQRFPWTSENPDHTRNHIKSLLCSPIRNGKKDKVIARKAQIHYRRAHTCSQSTTTTTPGQSLSACVHACTPYTLRCGGAVTFRVSKGLVVSRLCRRGGIAGTPEFMPVDSECEEELQEECGISQLEARLQHGSEHVRPAQVRTLTGQCSQSLARKS</sequence>
<accession>A0ACD3Q664</accession>
<comment type="caution">
    <text evidence="1">The sequence shown here is derived from an EMBL/GenBank/DDBJ whole genome shotgun (WGS) entry which is preliminary data.</text>
</comment>
<reference evidence="1" key="1">
    <citation type="submission" date="2018-11" db="EMBL/GenBank/DDBJ databases">
        <title>The sequence and de novo assembly of Larimichthys crocea genome using PacBio and Hi-C technologies.</title>
        <authorList>
            <person name="Xu P."/>
            <person name="Chen B."/>
            <person name="Zhou Z."/>
            <person name="Ke Q."/>
            <person name="Wu Y."/>
            <person name="Bai H."/>
            <person name="Pu F."/>
        </authorList>
    </citation>
    <scope>NUCLEOTIDE SEQUENCE</scope>
    <source>
        <tissue evidence="1">Muscle</tissue>
    </source>
</reference>
<evidence type="ECO:0000313" key="1">
    <source>
        <dbReference type="EMBL" id="TMS02161.1"/>
    </source>
</evidence>
<gene>
    <name evidence="1" type="ORF">E3U43_007701</name>
</gene>
<name>A0ACD3Q664_LARCR</name>
<keyword evidence="2" id="KW-1185">Reference proteome</keyword>
<evidence type="ECO:0000313" key="2">
    <source>
        <dbReference type="Proteomes" id="UP000793456"/>
    </source>
</evidence>